<dbReference type="Proteomes" id="UP000003947">
    <property type="component" value="Unassembled WGS sequence"/>
</dbReference>
<dbReference type="InterPro" id="IPR027417">
    <property type="entry name" value="P-loop_NTPase"/>
</dbReference>
<keyword evidence="10" id="KW-1185">Reference proteome</keyword>
<keyword evidence="7" id="KW-0472">Membrane</keyword>
<organism evidence="9 10">
    <name type="scientific">Microvirga lotononidis</name>
    <dbReference type="NCBI Taxonomy" id="864069"/>
    <lineage>
        <taxon>Bacteria</taxon>
        <taxon>Pseudomonadati</taxon>
        <taxon>Pseudomonadota</taxon>
        <taxon>Alphaproteobacteria</taxon>
        <taxon>Hyphomicrobiales</taxon>
        <taxon>Methylobacteriaceae</taxon>
        <taxon>Microvirga</taxon>
    </lineage>
</organism>
<evidence type="ECO:0000256" key="1">
    <source>
        <dbReference type="ARBA" id="ARBA00005417"/>
    </source>
</evidence>
<name>I4Z1A9_9HYPH</name>
<evidence type="ECO:0000313" key="10">
    <source>
        <dbReference type="Proteomes" id="UP000003947"/>
    </source>
</evidence>
<evidence type="ECO:0000256" key="6">
    <source>
        <dbReference type="ARBA" id="ARBA00022967"/>
    </source>
</evidence>
<dbReference type="HOGENOM" id="CLU_000604_1_22_5"/>
<evidence type="ECO:0000256" key="3">
    <source>
        <dbReference type="ARBA" id="ARBA00022475"/>
    </source>
</evidence>
<dbReference type="PROSITE" id="PS50893">
    <property type="entry name" value="ABC_TRANSPORTER_2"/>
    <property type="match status" value="1"/>
</dbReference>
<dbReference type="InterPro" id="IPR017871">
    <property type="entry name" value="ABC_transporter-like_CS"/>
</dbReference>
<dbReference type="PROSITE" id="PS00211">
    <property type="entry name" value="ABC_TRANSPORTER_1"/>
    <property type="match status" value="1"/>
</dbReference>
<keyword evidence="2" id="KW-0813">Transport</keyword>
<dbReference type="SMART" id="SM00382">
    <property type="entry name" value="AAA"/>
    <property type="match status" value="1"/>
</dbReference>
<dbReference type="SUPFAM" id="SSF52540">
    <property type="entry name" value="P-loop containing nucleoside triphosphate hydrolases"/>
    <property type="match status" value="1"/>
</dbReference>
<reference evidence="9 10" key="1">
    <citation type="submission" date="2012-02" db="EMBL/GenBank/DDBJ databases">
        <title>Improved High-Quality Draft sequence of Microvirga sp. WSM3557.</title>
        <authorList>
            <consortium name="US DOE Joint Genome Institute"/>
            <person name="Lucas S."/>
            <person name="Han J."/>
            <person name="Lapidus A."/>
            <person name="Cheng J.-F."/>
            <person name="Goodwin L."/>
            <person name="Pitluck S."/>
            <person name="Peters L."/>
            <person name="Zhang X."/>
            <person name="Detter J.C."/>
            <person name="Han C."/>
            <person name="Tapia R."/>
            <person name="Land M."/>
            <person name="Hauser L."/>
            <person name="Kyrpides N."/>
            <person name="Ivanova N."/>
            <person name="Pagani I."/>
            <person name="Brau L."/>
            <person name="Yates R."/>
            <person name="O'Hara G."/>
            <person name="Rui T."/>
            <person name="Howieson J."/>
            <person name="Reeve W."/>
            <person name="Woyke T."/>
        </authorList>
    </citation>
    <scope>NUCLEOTIDE SEQUENCE [LARGE SCALE GENOMIC DNA]</scope>
    <source>
        <strain evidence="9 10">WSM3557</strain>
    </source>
</reference>
<dbReference type="PANTHER" id="PTHR42788">
    <property type="entry name" value="TAURINE IMPORT ATP-BINDING PROTEIN-RELATED"/>
    <property type="match status" value="1"/>
</dbReference>
<dbReference type="InterPro" id="IPR003439">
    <property type="entry name" value="ABC_transporter-like_ATP-bd"/>
</dbReference>
<sequence length="264" mass="28854">MVATALNRTIPPAVGQRVDISGLSHQFELEGDPLPVLDDVDFSIEPGSFVALLGPSGCGKSTLLRLLAGLDHPTKGQLRVDGSPVGDPDPSRILVFQDPTLFPWRTVWDNVALGLEAQGILRTSKSRIDEAIRLVGLEGFDKAYPHQLSGGMAQRVALARALVNDPRLLLLDEPLGKLDSLTRLTMQTELVNLWQRAGLTAVLVTHDVEEAVFLAQRVLIFGPRPARIVADLTVDLPYPRHRGDPRLSELRREALVHLGLASTW</sequence>
<protein>
    <submittedName>
        <fullName evidence="9">ABC-type nitrate/sulfonate/bicarbonate transport system, ATPase component</fullName>
    </submittedName>
</protein>
<dbReference type="Gene3D" id="3.40.50.300">
    <property type="entry name" value="P-loop containing nucleotide triphosphate hydrolases"/>
    <property type="match status" value="1"/>
</dbReference>
<dbReference type="EMBL" id="JH660640">
    <property type="protein sequence ID" value="EIM30001.1"/>
    <property type="molecule type" value="Genomic_DNA"/>
</dbReference>
<dbReference type="GO" id="GO:0016887">
    <property type="term" value="F:ATP hydrolysis activity"/>
    <property type="evidence" value="ECO:0007669"/>
    <property type="project" value="InterPro"/>
</dbReference>
<evidence type="ECO:0000256" key="2">
    <source>
        <dbReference type="ARBA" id="ARBA00022448"/>
    </source>
</evidence>
<keyword evidence="5" id="KW-0067">ATP-binding</keyword>
<accession>I4Z1A9</accession>
<proteinExistence type="inferred from homology"/>
<dbReference type="InterPro" id="IPR003593">
    <property type="entry name" value="AAA+_ATPase"/>
</dbReference>
<evidence type="ECO:0000256" key="4">
    <source>
        <dbReference type="ARBA" id="ARBA00022741"/>
    </source>
</evidence>
<gene>
    <name evidence="9" type="ORF">MicloDRAFT_00013220</name>
</gene>
<evidence type="ECO:0000256" key="7">
    <source>
        <dbReference type="ARBA" id="ARBA00023136"/>
    </source>
</evidence>
<dbReference type="GO" id="GO:0005524">
    <property type="term" value="F:ATP binding"/>
    <property type="evidence" value="ECO:0007669"/>
    <property type="project" value="UniProtKB-KW"/>
</dbReference>
<comment type="similarity">
    <text evidence="1">Belongs to the ABC transporter superfamily.</text>
</comment>
<dbReference type="OrthoDB" id="9797536at2"/>
<keyword evidence="3" id="KW-1003">Cell membrane</keyword>
<keyword evidence="6" id="KW-1278">Translocase</keyword>
<evidence type="ECO:0000259" key="8">
    <source>
        <dbReference type="PROSITE" id="PS50893"/>
    </source>
</evidence>
<dbReference type="RefSeq" id="WP_009490160.1">
    <property type="nucleotide sequence ID" value="NZ_CP141050.1"/>
</dbReference>
<dbReference type="AlphaFoldDB" id="I4Z1A9"/>
<dbReference type="PANTHER" id="PTHR42788:SF17">
    <property type="entry name" value="ALIPHATIC SULFONATES IMPORT ATP-BINDING PROTEIN SSUB"/>
    <property type="match status" value="1"/>
</dbReference>
<dbReference type="eggNOG" id="COG1116">
    <property type="taxonomic scope" value="Bacteria"/>
</dbReference>
<evidence type="ECO:0000256" key="5">
    <source>
        <dbReference type="ARBA" id="ARBA00022840"/>
    </source>
</evidence>
<feature type="domain" description="ABC transporter" evidence="8">
    <location>
        <begin position="18"/>
        <end position="248"/>
    </location>
</feature>
<dbReference type="InterPro" id="IPR050166">
    <property type="entry name" value="ABC_transporter_ATP-bind"/>
</dbReference>
<dbReference type="CDD" id="cd03293">
    <property type="entry name" value="ABC_NrtD_SsuB_transporters"/>
    <property type="match status" value="1"/>
</dbReference>
<dbReference type="STRING" id="864069.MicloDRAFT_00013220"/>
<evidence type="ECO:0000313" key="9">
    <source>
        <dbReference type="EMBL" id="EIM30001.1"/>
    </source>
</evidence>
<dbReference type="PATRIC" id="fig|864069.3.peg.1464"/>
<keyword evidence="4" id="KW-0547">Nucleotide-binding</keyword>
<dbReference type="Pfam" id="PF00005">
    <property type="entry name" value="ABC_tran"/>
    <property type="match status" value="1"/>
</dbReference>